<evidence type="ECO:0000256" key="5">
    <source>
        <dbReference type="ARBA" id="ARBA00023077"/>
    </source>
</evidence>
<dbReference type="Pfam" id="PF07715">
    <property type="entry name" value="Plug"/>
    <property type="match status" value="1"/>
</dbReference>
<feature type="domain" description="TonB-dependent receptor plug" evidence="13">
    <location>
        <begin position="53"/>
        <end position="168"/>
    </location>
</feature>
<keyword evidence="14" id="KW-0675">Receptor</keyword>
<feature type="signal peptide" evidence="11">
    <location>
        <begin position="1"/>
        <end position="21"/>
    </location>
</feature>
<protein>
    <submittedName>
        <fullName evidence="14">TonB-dependent receptor</fullName>
    </submittedName>
</protein>
<keyword evidence="6 8" id="KW-0472">Membrane</keyword>
<dbReference type="RefSeq" id="WP_075608210.1">
    <property type="nucleotide sequence ID" value="NZ_CP052766.1"/>
</dbReference>
<dbReference type="Gene3D" id="2.40.170.20">
    <property type="entry name" value="TonB-dependent receptor, beta-barrel domain"/>
    <property type="match status" value="1"/>
</dbReference>
<dbReference type="InterPro" id="IPR037066">
    <property type="entry name" value="Plug_dom_sf"/>
</dbReference>
<evidence type="ECO:0000256" key="4">
    <source>
        <dbReference type="ARBA" id="ARBA00022692"/>
    </source>
</evidence>
<feature type="region of interest" description="Disordered" evidence="10">
    <location>
        <begin position="235"/>
        <end position="268"/>
    </location>
</feature>
<evidence type="ECO:0000256" key="8">
    <source>
        <dbReference type="PROSITE-ProRule" id="PRU01360"/>
    </source>
</evidence>
<reference evidence="15" key="1">
    <citation type="submission" date="2014-12" db="EMBL/GenBank/DDBJ databases">
        <title>Complete genome sequence of a multi-drug resistant Klebsiella pneumoniae.</title>
        <authorList>
            <person name="Hua X."/>
            <person name="Chen Q."/>
            <person name="Li X."/>
            <person name="Feng Y."/>
            <person name="Ruan Z."/>
            <person name="Yu Y."/>
        </authorList>
    </citation>
    <scope>NUCLEOTIDE SEQUENCE [LARGE SCALE GENOMIC DNA]</scope>
    <source>
        <strain evidence="15">5.12</strain>
    </source>
</reference>
<feature type="domain" description="TonB-dependent receptor-like beta-barrel" evidence="12">
    <location>
        <begin position="430"/>
        <end position="910"/>
    </location>
</feature>
<dbReference type="Gene3D" id="2.170.130.10">
    <property type="entry name" value="TonB-dependent receptor, plug domain"/>
    <property type="match status" value="1"/>
</dbReference>
<comment type="subcellular location">
    <subcellularLocation>
        <location evidence="1 8">Cell outer membrane</location>
        <topology evidence="1 8">Multi-pass membrane protein</topology>
    </subcellularLocation>
</comment>
<keyword evidence="15" id="KW-1185">Reference proteome</keyword>
<evidence type="ECO:0000313" key="14">
    <source>
        <dbReference type="EMBL" id="QJR80481.1"/>
    </source>
</evidence>
<keyword evidence="5 9" id="KW-0798">TonB box</keyword>
<evidence type="ECO:0000313" key="15">
    <source>
        <dbReference type="Proteomes" id="UP000219285"/>
    </source>
</evidence>
<keyword evidence="11" id="KW-0732">Signal</keyword>
<dbReference type="InterPro" id="IPR012910">
    <property type="entry name" value="Plug_dom"/>
</dbReference>
<evidence type="ECO:0000259" key="12">
    <source>
        <dbReference type="Pfam" id="PF00593"/>
    </source>
</evidence>
<dbReference type="Proteomes" id="UP000219285">
    <property type="component" value="Chromosome"/>
</dbReference>
<dbReference type="PROSITE" id="PS52016">
    <property type="entry name" value="TONB_DEPENDENT_REC_3"/>
    <property type="match status" value="1"/>
</dbReference>
<dbReference type="AlphaFoldDB" id="A0A6M4MBB2"/>
<evidence type="ECO:0000256" key="6">
    <source>
        <dbReference type="ARBA" id="ARBA00023136"/>
    </source>
</evidence>
<comment type="similarity">
    <text evidence="8 9">Belongs to the TonB-dependent receptor family.</text>
</comment>
<gene>
    <name evidence="14" type="ORF">CA267_006685</name>
</gene>
<dbReference type="InterPro" id="IPR000531">
    <property type="entry name" value="Beta-barrel_TonB"/>
</dbReference>
<dbReference type="PANTHER" id="PTHR47234:SF2">
    <property type="entry name" value="TONB-DEPENDENT RECEPTOR"/>
    <property type="match status" value="1"/>
</dbReference>
<reference evidence="14 15" key="2">
    <citation type="submission" date="2020-04" db="EMBL/GenBank/DDBJ databases">
        <title>Complete genome sequence of Alteromonas pelagimontana 5.12T.</title>
        <authorList>
            <person name="Sinha R.K."/>
            <person name="Krishnan K.P."/>
            <person name="Kurian J.P."/>
        </authorList>
    </citation>
    <scope>NUCLEOTIDE SEQUENCE [LARGE SCALE GENOMIC DNA]</scope>
    <source>
        <strain evidence="14 15">5.12</strain>
    </source>
</reference>
<dbReference type="GO" id="GO:0009279">
    <property type="term" value="C:cell outer membrane"/>
    <property type="evidence" value="ECO:0007669"/>
    <property type="project" value="UniProtKB-SubCell"/>
</dbReference>
<keyword evidence="4 8" id="KW-0812">Transmembrane</keyword>
<accession>A0A6M4MBB2</accession>
<evidence type="ECO:0000256" key="3">
    <source>
        <dbReference type="ARBA" id="ARBA00022452"/>
    </source>
</evidence>
<dbReference type="InterPro" id="IPR036942">
    <property type="entry name" value="Beta-barrel_TonB_sf"/>
</dbReference>
<sequence length="950" mass="103580">MKHTKLAIMLAMSGISSSALAQNSEASGEKESVERIEVTGSSIKRTNLEGDLPITVISRADIDAQGITTAEQLLLQLNISSNSNDNLASNTGIVSGEERGNNGASSANLRQQGASSTLVLLNGRRTATHGLKGRSVDLNSIPFAAIERVEVLRDGASAIYGTDAIGGVINFILKKNYEGAQVNAFADHTEAGGGNIYRLSLLAGTGDLNKDGFNVMASASYKKAELLRGADRDFTNTFQPERGLSPDSRGTPYASLNNRPGGSDPADPNYNLIGEGLVNPVNGLTNDVLNVLALPGQAGCDAYPLMGDDGAALWNRAQNEGVSCAWDYPRAAALQQPVESFDFVTRGTMKINEETEGFVEFIGSEVTSNKIFEPNQITPWAITPAGWYPSTGASYDDIVEALSGYYGADQLNIGAPIAYRWRCMECGQREIETTTKSYKLQLGLDGSIGDWDYKVGLGRATNESESVLMNGYHYTEQLANAIGRGLLNPFLLPGESQTDEGMAALNAASANGTTLYGGETTMTQFDGSITGDTGWSLGWGGDSIYVAGGVDIRREEYKFNGDRREVDAQPEIYGAPFDNTNELDNVHRTVQAVFAETLIPVVEQFELNLAVRYDHYSGFGGTTNPKYGFKWTPTESLLFRGAYSTGFRVPSFNQIFNGITEEPYTGQDLADPANCPGGIVNIENPNCTLIQPNVLYGGKADLGPEESEQQSLGVVYAPNKHFSMNLDWWEIIIDGTIQVPTLDELLENYSLFEANFVRDQEGELLAIDQRYINAGERNTSGIEVGVMANGELYAGNWALNFNGSYLIEDKKKLIDTAEFSENLVGTHSRGNIPLRWKHTLTFVYMLDNFTHTLTQIFRDSYEDEAPPGVTSGEANPLYYDGEVGSYLIYNYSLRYSGWEDLEVTFGIKNLFDRDPPFTAHQNDYSPGAAFDPRVADPRGRSYTVQLTYDF</sequence>
<evidence type="ECO:0000256" key="9">
    <source>
        <dbReference type="RuleBase" id="RU003357"/>
    </source>
</evidence>
<dbReference type="SUPFAM" id="SSF56935">
    <property type="entry name" value="Porins"/>
    <property type="match status" value="1"/>
</dbReference>
<organism evidence="14 15">
    <name type="scientific">Alteromonas pelagimontana</name>
    <dbReference type="NCBI Taxonomy" id="1858656"/>
    <lineage>
        <taxon>Bacteria</taxon>
        <taxon>Pseudomonadati</taxon>
        <taxon>Pseudomonadota</taxon>
        <taxon>Gammaproteobacteria</taxon>
        <taxon>Alteromonadales</taxon>
        <taxon>Alteromonadaceae</taxon>
        <taxon>Alteromonas/Salinimonas group</taxon>
        <taxon>Alteromonas</taxon>
    </lineage>
</organism>
<keyword evidence="2 8" id="KW-0813">Transport</keyword>
<evidence type="ECO:0000256" key="2">
    <source>
        <dbReference type="ARBA" id="ARBA00022448"/>
    </source>
</evidence>
<keyword evidence="7 8" id="KW-0998">Cell outer membrane</keyword>
<dbReference type="OrthoDB" id="176248at2"/>
<dbReference type="PANTHER" id="PTHR47234">
    <property type="match status" value="1"/>
</dbReference>
<dbReference type="EMBL" id="CP052766">
    <property type="protein sequence ID" value="QJR80481.1"/>
    <property type="molecule type" value="Genomic_DNA"/>
</dbReference>
<dbReference type="Pfam" id="PF00593">
    <property type="entry name" value="TonB_dep_Rec_b-barrel"/>
    <property type="match status" value="1"/>
</dbReference>
<keyword evidence="3 8" id="KW-1134">Transmembrane beta strand</keyword>
<evidence type="ECO:0000256" key="1">
    <source>
        <dbReference type="ARBA" id="ARBA00004571"/>
    </source>
</evidence>
<evidence type="ECO:0000256" key="10">
    <source>
        <dbReference type="SAM" id="MobiDB-lite"/>
    </source>
</evidence>
<feature type="chain" id="PRO_5028821456" evidence="11">
    <location>
        <begin position="22"/>
        <end position="950"/>
    </location>
</feature>
<evidence type="ECO:0000256" key="7">
    <source>
        <dbReference type="ARBA" id="ARBA00023237"/>
    </source>
</evidence>
<proteinExistence type="inferred from homology"/>
<evidence type="ECO:0000259" key="13">
    <source>
        <dbReference type="Pfam" id="PF07715"/>
    </source>
</evidence>
<evidence type="ECO:0000256" key="11">
    <source>
        <dbReference type="SAM" id="SignalP"/>
    </source>
</evidence>
<name>A0A6M4MBB2_9ALTE</name>
<dbReference type="KEGG" id="apel:CA267_006685"/>
<dbReference type="InterPro" id="IPR039426">
    <property type="entry name" value="TonB-dep_rcpt-like"/>
</dbReference>